<dbReference type="Gene3D" id="2.60.120.40">
    <property type="match status" value="1"/>
</dbReference>
<evidence type="ECO:0000256" key="8">
    <source>
        <dbReference type="SAM" id="MobiDB-lite"/>
    </source>
</evidence>
<dbReference type="GO" id="GO:0046326">
    <property type="term" value="P:positive regulation of D-glucose import"/>
    <property type="evidence" value="ECO:0007669"/>
    <property type="project" value="TreeGrafter"/>
</dbReference>
<proteinExistence type="inferred from homology"/>
<dbReference type="InterPro" id="IPR052136">
    <property type="entry name" value="Adipolin/Erythroferrone-rel"/>
</dbReference>
<keyword evidence="4" id="KW-0732">Signal</keyword>
<feature type="compositionally biased region" description="Basic residues" evidence="8">
    <location>
        <begin position="102"/>
        <end position="114"/>
    </location>
</feature>
<evidence type="ECO:0000256" key="1">
    <source>
        <dbReference type="ARBA" id="ARBA00004613"/>
    </source>
</evidence>
<feature type="transmembrane region" description="Helical" evidence="9">
    <location>
        <begin position="12"/>
        <end position="31"/>
    </location>
</feature>
<dbReference type="PROSITE" id="PS50871">
    <property type="entry name" value="C1Q"/>
    <property type="match status" value="1"/>
</dbReference>
<evidence type="ECO:0000256" key="6">
    <source>
        <dbReference type="ARBA" id="ARBA00023180"/>
    </source>
</evidence>
<evidence type="ECO:0000256" key="9">
    <source>
        <dbReference type="SAM" id="Phobius"/>
    </source>
</evidence>
<evidence type="ECO:0000259" key="10">
    <source>
        <dbReference type="PROSITE" id="PS50871"/>
    </source>
</evidence>
<feature type="domain" description="C1q" evidence="10">
    <location>
        <begin position="164"/>
        <end position="319"/>
    </location>
</feature>
<dbReference type="SUPFAM" id="SSF49842">
    <property type="entry name" value="TNF-like"/>
    <property type="match status" value="1"/>
</dbReference>
<keyword evidence="12" id="KW-1185">Reference proteome</keyword>
<keyword evidence="3" id="KW-0372">Hormone</keyword>
<dbReference type="PANTHER" id="PTHR24019">
    <property type="entry name" value="ADIPOLIN"/>
    <property type="match status" value="1"/>
</dbReference>
<sequence length="319" mass="35826">MDMEYKPIPLRCLLMTLSMGVLLILLCAGPACTHKNRGSKFQEAPGTELPFQDTPAPTSPYQYHTTLKQSTQMVPVLKRPYWDPREAWLLLLRRDRVDRIKKKGHKDHHHHHRPGPIGPPAPPQHHNHLSNAVPHEKILHVFIQMLKDILKSKNGKHTPGHGNHLMVNAAFTCMTDQDASVEPGNQIELQIYHQPDIEGSFNIGDGFNLTSGRYTAPISGLYTFSARLSIGLSVQETKTNTHGFFKVQLCIQSLCQKNLSLQKISSLSLTGPHTISLNGVLHLQAGQYVSLFLENHMEYWLVVEKGSDFSGVLLHRGLQ</sequence>
<evidence type="ECO:0000256" key="7">
    <source>
        <dbReference type="ARBA" id="ARBA00038198"/>
    </source>
</evidence>
<evidence type="ECO:0000256" key="5">
    <source>
        <dbReference type="ARBA" id="ARBA00023157"/>
    </source>
</evidence>
<keyword evidence="6" id="KW-0325">Glycoprotein</keyword>
<keyword evidence="5" id="KW-1015">Disulfide bond</keyword>
<keyword evidence="2" id="KW-0964">Secreted</keyword>
<dbReference type="Proteomes" id="UP001295444">
    <property type="component" value="Chromosome 02"/>
</dbReference>
<gene>
    <name evidence="11" type="ORF">PECUL_23A051683</name>
</gene>
<comment type="similarity">
    <text evidence="7">Belongs to the adipolin/erythroferrone family.</text>
</comment>
<keyword evidence="9" id="KW-1133">Transmembrane helix</keyword>
<evidence type="ECO:0000256" key="3">
    <source>
        <dbReference type="ARBA" id="ARBA00022702"/>
    </source>
</evidence>
<keyword evidence="9" id="KW-0472">Membrane</keyword>
<dbReference type="EMBL" id="OW240913">
    <property type="protein sequence ID" value="CAH2246709.1"/>
    <property type="molecule type" value="Genomic_DNA"/>
</dbReference>
<keyword evidence="9" id="KW-0812">Transmembrane</keyword>
<evidence type="ECO:0000256" key="2">
    <source>
        <dbReference type="ARBA" id="ARBA00022525"/>
    </source>
</evidence>
<reference evidence="11" key="1">
    <citation type="submission" date="2022-03" db="EMBL/GenBank/DDBJ databases">
        <authorList>
            <person name="Alioto T."/>
            <person name="Alioto T."/>
            <person name="Gomez Garrido J."/>
        </authorList>
    </citation>
    <scope>NUCLEOTIDE SEQUENCE</scope>
</reference>
<dbReference type="PANTHER" id="PTHR24019:SF11">
    <property type="entry name" value="ERYTHROFERRONE"/>
    <property type="match status" value="1"/>
</dbReference>
<dbReference type="InterPro" id="IPR001073">
    <property type="entry name" value="C1q_dom"/>
</dbReference>
<dbReference type="GO" id="GO:0045721">
    <property type="term" value="P:negative regulation of gluconeogenesis"/>
    <property type="evidence" value="ECO:0007669"/>
    <property type="project" value="TreeGrafter"/>
</dbReference>
<evidence type="ECO:0000256" key="4">
    <source>
        <dbReference type="ARBA" id="ARBA00022729"/>
    </source>
</evidence>
<feature type="region of interest" description="Disordered" evidence="8">
    <location>
        <begin position="102"/>
        <end position="128"/>
    </location>
</feature>
<evidence type="ECO:0000313" key="11">
    <source>
        <dbReference type="EMBL" id="CAH2246709.1"/>
    </source>
</evidence>
<comment type="subcellular location">
    <subcellularLocation>
        <location evidence="1">Secreted</location>
    </subcellularLocation>
</comment>
<dbReference type="GO" id="GO:0046628">
    <property type="term" value="P:positive regulation of insulin receptor signaling pathway"/>
    <property type="evidence" value="ECO:0007669"/>
    <property type="project" value="TreeGrafter"/>
</dbReference>
<dbReference type="GO" id="GO:0005615">
    <property type="term" value="C:extracellular space"/>
    <property type="evidence" value="ECO:0007669"/>
    <property type="project" value="TreeGrafter"/>
</dbReference>
<dbReference type="AlphaFoldDB" id="A0AAD1RB06"/>
<evidence type="ECO:0000313" key="12">
    <source>
        <dbReference type="Proteomes" id="UP001295444"/>
    </source>
</evidence>
<organism evidence="11 12">
    <name type="scientific">Pelobates cultripes</name>
    <name type="common">Western spadefoot toad</name>
    <dbReference type="NCBI Taxonomy" id="61616"/>
    <lineage>
        <taxon>Eukaryota</taxon>
        <taxon>Metazoa</taxon>
        <taxon>Chordata</taxon>
        <taxon>Craniata</taxon>
        <taxon>Vertebrata</taxon>
        <taxon>Euteleostomi</taxon>
        <taxon>Amphibia</taxon>
        <taxon>Batrachia</taxon>
        <taxon>Anura</taxon>
        <taxon>Pelobatoidea</taxon>
        <taxon>Pelobatidae</taxon>
        <taxon>Pelobates</taxon>
    </lineage>
</organism>
<accession>A0AAD1RB06</accession>
<protein>
    <submittedName>
        <fullName evidence="11">Erythroferrone</fullName>
    </submittedName>
</protein>
<name>A0AAD1RB06_PELCU</name>
<dbReference type="InterPro" id="IPR008983">
    <property type="entry name" value="Tumour_necrosis_fac-like_dom"/>
</dbReference>
<dbReference type="GO" id="GO:0005179">
    <property type="term" value="F:hormone activity"/>
    <property type="evidence" value="ECO:0007669"/>
    <property type="project" value="UniProtKB-KW"/>
</dbReference>